<evidence type="ECO:0000313" key="5">
    <source>
        <dbReference type="Proteomes" id="UP000000768"/>
    </source>
</evidence>
<dbReference type="SUPFAM" id="SSF56574">
    <property type="entry name" value="Serpins"/>
    <property type="match status" value="1"/>
</dbReference>
<dbReference type="InterPro" id="IPR023796">
    <property type="entry name" value="Serpin_dom"/>
</dbReference>
<dbReference type="eggNOG" id="KOG2392">
    <property type="taxonomic scope" value="Eukaryota"/>
</dbReference>
<name>C5YCX4_SORBI</name>
<dbReference type="PANTHER" id="PTHR11461:SF286">
    <property type="entry name" value="NON-INHIBITORY SERPIN-Z11-RELATED"/>
    <property type="match status" value="1"/>
</dbReference>
<dbReference type="Proteomes" id="UP000000768">
    <property type="component" value="Chromosome 6"/>
</dbReference>
<dbReference type="InterPro" id="IPR000215">
    <property type="entry name" value="Serpin_fam"/>
</dbReference>
<proteinExistence type="inferred from homology"/>
<dbReference type="GO" id="GO:0004867">
    <property type="term" value="F:serine-type endopeptidase inhibitor activity"/>
    <property type="evidence" value="ECO:0007669"/>
    <property type="project" value="InterPro"/>
</dbReference>
<dbReference type="Gramene" id="EES11179">
    <property type="protein sequence ID" value="EES11179"/>
    <property type="gene ID" value="SORBI_3006G159700"/>
</dbReference>
<feature type="domain" description="Serpin" evidence="3">
    <location>
        <begin position="7"/>
        <end position="382"/>
    </location>
</feature>
<dbReference type="PANTHER" id="PTHR11461">
    <property type="entry name" value="SERINE PROTEASE INHIBITOR, SERPIN"/>
    <property type="match status" value="1"/>
</dbReference>
<dbReference type="InParanoid" id="C5YCX4"/>
<evidence type="ECO:0000313" key="4">
    <source>
        <dbReference type="EMBL" id="EES11179.1"/>
    </source>
</evidence>
<dbReference type="AlphaFoldDB" id="C5YCX4"/>
<dbReference type="PROSITE" id="PS00284">
    <property type="entry name" value="SERPIN"/>
    <property type="match status" value="1"/>
</dbReference>
<keyword evidence="5" id="KW-1185">Reference proteome</keyword>
<dbReference type="Pfam" id="PF00079">
    <property type="entry name" value="Serpin"/>
    <property type="match status" value="1"/>
</dbReference>
<accession>C5YCX4</accession>
<dbReference type="InterPro" id="IPR042185">
    <property type="entry name" value="Serpin_sf_2"/>
</dbReference>
<dbReference type="Gene3D" id="3.30.497.10">
    <property type="entry name" value="Antithrombin, subunit I, domain 2"/>
    <property type="match status" value="1"/>
</dbReference>
<evidence type="ECO:0000256" key="2">
    <source>
        <dbReference type="RuleBase" id="RU000411"/>
    </source>
</evidence>
<dbReference type="Gene3D" id="2.30.39.10">
    <property type="entry name" value="Alpha-1-antitrypsin, domain 1"/>
    <property type="match status" value="1"/>
</dbReference>
<comment type="similarity">
    <text evidence="1 2">Belongs to the serpin family.</text>
</comment>
<evidence type="ECO:0000256" key="1">
    <source>
        <dbReference type="ARBA" id="ARBA00009500"/>
    </source>
</evidence>
<dbReference type="InterPro" id="IPR023795">
    <property type="entry name" value="Serpin_CS"/>
</dbReference>
<dbReference type="STRING" id="4558.C5YCX4"/>
<dbReference type="InterPro" id="IPR036186">
    <property type="entry name" value="Serpin_sf"/>
</dbReference>
<dbReference type="InterPro" id="IPR042178">
    <property type="entry name" value="Serpin_sf_1"/>
</dbReference>
<reference evidence="4 5" key="1">
    <citation type="journal article" date="2009" name="Nature">
        <title>The Sorghum bicolor genome and the diversification of grasses.</title>
        <authorList>
            <person name="Paterson A.H."/>
            <person name="Bowers J.E."/>
            <person name="Bruggmann R."/>
            <person name="Dubchak I."/>
            <person name="Grimwood J."/>
            <person name="Gundlach H."/>
            <person name="Haberer G."/>
            <person name="Hellsten U."/>
            <person name="Mitros T."/>
            <person name="Poliakov A."/>
            <person name="Schmutz J."/>
            <person name="Spannagl M."/>
            <person name="Tang H."/>
            <person name="Wang X."/>
            <person name="Wicker T."/>
            <person name="Bharti A.K."/>
            <person name="Chapman J."/>
            <person name="Feltus F.A."/>
            <person name="Gowik U."/>
            <person name="Grigoriev I.V."/>
            <person name="Lyons E."/>
            <person name="Maher C.A."/>
            <person name="Martis M."/>
            <person name="Narechania A."/>
            <person name="Otillar R.P."/>
            <person name="Penning B.W."/>
            <person name="Salamov A.A."/>
            <person name="Wang Y."/>
            <person name="Zhang L."/>
            <person name="Carpita N.C."/>
            <person name="Freeling M."/>
            <person name="Gingle A.R."/>
            <person name="Hash C.T."/>
            <person name="Keller B."/>
            <person name="Klein P."/>
            <person name="Kresovich S."/>
            <person name="McCann M.C."/>
            <person name="Ming R."/>
            <person name="Peterson D.G."/>
            <person name="Mehboob-ur-Rahman"/>
            <person name="Ware D."/>
            <person name="Westhoff P."/>
            <person name="Mayer K.F."/>
            <person name="Messing J."/>
            <person name="Rokhsar D.S."/>
        </authorList>
    </citation>
    <scope>NUCLEOTIDE SEQUENCE [LARGE SCALE GENOMIC DNA]</scope>
    <source>
        <strain evidence="5">cv. BTx623</strain>
    </source>
</reference>
<protein>
    <recommendedName>
        <fullName evidence="3">Serpin domain-containing protein</fullName>
    </recommendedName>
</protein>
<gene>
    <name evidence="4" type="ORF">SORBI_3006G159700</name>
</gene>
<dbReference type="EMBL" id="CM000765">
    <property type="protein sequence ID" value="EES11179.1"/>
    <property type="molecule type" value="Genomic_DNA"/>
</dbReference>
<organism evidence="4 5">
    <name type="scientific">Sorghum bicolor</name>
    <name type="common">Sorghum</name>
    <name type="synonym">Sorghum vulgare</name>
    <dbReference type="NCBI Taxonomy" id="4558"/>
    <lineage>
        <taxon>Eukaryota</taxon>
        <taxon>Viridiplantae</taxon>
        <taxon>Streptophyta</taxon>
        <taxon>Embryophyta</taxon>
        <taxon>Tracheophyta</taxon>
        <taxon>Spermatophyta</taxon>
        <taxon>Magnoliopsida</taxon>
        <taxon>Liliopsida</taxon>
        <taxon>Poales</taxon>
        <taxon>Poaceae</taxon>
        <taxon>PACMAD clade</taxon>
        <taxon>Panicoideae</taxon>
        <taxon>Andropogonodae</taxon>
        <taxon>Andropogoneae</taxon>
        <taxon>Sorghinae</taxon>
        <taxon>Sorghum</taxon>
    </lineage>
</organism>
<dbReference type="FunCoup" id="C5YCX4">
    <property type="interactions" value="8"/>
</dbReference>
<sequence>MDCCLKVAWYAGMKAITEQSNFIFSPMSLRAGLALLAVGTHGATLRELLTFLGSENTHHLDAATARLLSNLSFAAGIFVDRTLLLKPETRSSCPPPPLLTRPSHSLSISRTFLTAEMNAFVEQATAGRIRNLLSDGAVHGDTKVVLANGMHFKATWARRFDPSDTVPHYFYRRDGEPVWVPFLSDAGMHYAESFDAPGLEFKVLRCFYKMVGRDGRLDSRAPCFCMLIFLPHSDDGLLDLLRLAVTEPDFVMRCAPRREQEVCPCKVPKFKFSFAFDAGNALRQLGLSEPFTYAADLSGMVSSMPAEGLYVSAMRQTCAVEVDEEARQRLRRRAPFLAQPVPAGHPRRSPQPMSFVADHPFMFAIVEYEKAELLFLSHVIDPSNED</sequence>
<reference evidence="5" key="2">
    <citation type="journal article" date="2018" name="Plant J.">
        <title>The Sorghum bicolor reference genome: improved assembly, gene annotations, a transcriptome atlas, and signatures of genome organization.</title>
        <authorList>
            <person name="McCormick R.F."/>
            <person name="Truong S.K."/>
            <person name="Sreedasyam A."/>
            <person name="Jenkins J."/>
            <person name="Shu S."/>
            <person name="Sims D."/>
            <person name="Kennedy M."/>
            <person name="Amirebrahimi M."/>
            <person name="Weers B.D."/>
            <person name="McKinley B."/>
            <person name="Mattison A."/>
            <person name="Morishige D.T."/>
            <person name="Grimwood J."/>
            <person name="Schmutz J."/>
            <person name="Mullet J.E."/>
        </authorList>
    </citation>
    <scope>NUCLEOTIDE SEQUENCE [LARGE SCALE GENOMIC DNA]</scope>
    <source>
        <strain evidence="5">cv. BTx623</strain>
    </source>
</reference>
<dbReference type="GO" id="GO:0005615">
    <property type="term" value="C:extracellular space"/>
    <property type="evidence" value="ECO:0000318"/>
    <property type="project" value="GO_Central"/>
</dbReference>
<dbReference type="FunFam" id="2.30.39.10:FF:000036">
    <property type="entry name" value="Putative non-inhibitory serpin-10"/>
    <property type="match status" value="1"/>
</dbReference>
<dbReference type="SMART" id="SM00093">
    <property type="entry name" value="SERPIN"/>
    <property type="match status" value="1"/>
</dbReference>
<dbReference type="HOGENOM" id="CLU_023330_4_0_1"/>
<dbReference type="OMA" id="FHGLEFK"/>
<evidence type="ECO:0000259" key="3">
    <source>
        <dbReference type="SMART" id="SM00093"/>
    </source>
</evidence>